<sequence>MATERIASPSNKIKMFGDYMATKVVGAGSFTEVWKARHTLHGNQVAIKDVDLQKLNKHLRDCLDCEIKFLRSVNHPNII</sequence>
<gene>
    <name evidence="2" type="ORF">UMN_967_01</name>
</gene>
<evidence type="ECO:0000313" key="2">
    <source>
        <dbReference type="EMBL" id="AFG53952.1"/>
    </source>
</evidence>
<dbReference type="EMBL" id="FJ118848">
    <property type="protein sequence ID" value="AFG53960.1"/>
    <property type="molecule type" value="Genomic_DNA"/>
</dbReference>
<organism evidence="2">
    <name type="scientific">Pinus taeda</name>
    <name type="common">Loblolly pine</name>
    <dbReference type="NCBI Taxonomy" id="3352"/>
    <lineage>
        <taxon>Eukaryota</taxon>
        <taxon>Viridiplantae</taxon>
        <taxon>Streptophyta</taxon>
        <taxon>Embryophyta</taxon>
        <taxon>Tracheophyta</taxon>
        <taxon>Spermatophyta</taxon>
        <taxon>Pinopsida</taxon>
        <taxon>Pinidae</taxon>
        <taxon>Conifers I</taxon>
        <taxon>Pinales</taxon>
        <taxon>Pinaceae</taxon>
        <taxon>Pinus</taxon>
        <taxon>Pinus subgen. Pinus</taxon>
    </lineage>
</organism>
<protein>
    <recommendedName>
        <fullName evidence="1">Protein kinase domain-containing protein</fullName>
    </recommendedName>
</protein>
<reference evidence="2" key="1">
    <citation type="submission" date="2008-08" db="EMBL/GenBank/DDBJ databases">
        <title>Nucleotide Diversity and Divergence in the Loblolly Pine Gene Space.</title>
        <authorList>
            <person name="Neale D.B."/>
            <person name="Wegrzyn J.L."/>
            <person name="Lee J.M."/>
            <person name="Eckert A.J."/>
            <person name="Liechty J.D."/>
            <person name="Stevens K.A."/>
            <person name="Langley C.H."/>
        </authorList>
    </citation>
    <scope>NUCLEOTIDE SEQUENCE</scope>
    <source>
        <strain evidence="3">5464</strain>
        <strain evidence="2">5465</strain>
        <tissue evidence="2">Megagametophyte</tissue>
    </source>
</reference>
<dbReference type="InterPro" id="IPR011009">
    <property type="entry name" value="Kinase-like_dom_sf"/>
</dbReference>
<dbReference type="AlphaFoldDB" id="H9VW09"/>
<dbReference type="GO" id="GO:0016020">
    <property type="term" value="C:membrane"/>
    <property type="evidence" value="ECO:0007669"/>
    <property type="project" value="TreeGrafter"/>
</dbReference>
<dbReference type="GO" id="GO:0004674">
    <property type="term" value="F:protein serine/threonine kinase activity"/>
    <property type="evidence" value="ECO:0007669"/>
    <property type="project" value="InterPro"/>
</dbReference>
<proteinExistence type="predicted"/>
<evidence type="ECO:0000259" key="1">
    <source>
        <dbReference type="PROSITE" id="PS50011"/>
    </source>
</evidence>
<dbReference type="SUPFAM" id="SSF56112">
    <property type="entry name" value="Protein kinase-like (PK-like)"/>
    <property type="match status" value="1"/>
</dbReference>
<dbReference type="InterPro" id="IPR045269">
    <property type="entry name" value="Atg1-like"/>
</dbReference>
<accession>H9VW09</accession>
<feature type="domain" description="Protein kinase" evidence="1">
    <location>
        <begin position="19"/>
        <end position="79"/>
    </location>
</feature>
<dbReference type="PANTHER" id="PTHR24348:SF53">
    <property type="entry name" value="SERINE_THREONINE-PROTEIN KINASE ATG1T"/>
    <property type="match status" value="1"/>
</dbReference>
<dbReference type="EMBL" id="FJ118840">
    <property type="protein sequence ID" value="AFG53952.1"/>
    <property type="molecule type" value="Genomic_DNA"/>
</dbReference>
<dbReference type="Pfam" id="PF00069">
    <property type="entry name" value="Pkinase"/>
    <property type="match status" value="1"/>
</dbReference>
<dbReference type="GO" id="GO:0000045">
    <property type="term" value="P:autophagosome assembly"/>
    <property type="evidence" value="ECO:0007669"/>
    <property type="project" value="TreeGrafter"/>
</dbReference>
<dbReference type="GO" id="GO:0005829">
    <property type="term" value="C:cytosol"/>
    <property type="evidence" value="ECO:0007669"/>
    <property type="project" value="TreeGrafter"/>
</dbReference>
<dbReference type="PROSITE" id="PS50011">
    <property type="entry name" value="PROTEIN_KINASE_DOM"/>
    <property type="match status" value="1"/>
</dbReference>
<feature type="non-terminal residue" evidence="2">
    <location>
        <position position="79"/>
    </location>
</feature>
<dbReference type="GO" id="GO:0010506">
    <property type="term" value="P:regulation of autophagy"/>
    <property type="evidence" value="ECO:0007669"/>
    <property type="project" value="InterPro"/>
</dbReference>
<dbReference type="PANTHER" id="PTHR24348">
    <property type="entry name" value="SERINE/THREONINE-PROTEIN KINASE UNC-51-RELATED"/>
    <property type="match status" value="1"/>
</dbReference>
<dbReference type="InterPro" id="IPR000719">
    <property type="entry name" value="Prot_kinase_dom"/>
</dbReference>
<dbReference type="GO" id="GO:0005776">
    <property type="term" value="C:autophagosome"/>
    <property type="evidence" value="ECO:0007669"/>
    <property type="project" value="TreeGrafter"/>
</dbReference>
<evidence type="ECO:0000313" key="3">
    <source>
        <dbReference type="EMBL" id="AFG53960.1"/>
    </source>
</evidence>
<dbReference type="Gene3D" id="3.30.200.20">
    <property type="entry name" value="Phosphorylase Kinase, domain 1"/>
    <property type="match status" value="1"/>
</dbReference>
<dbReference type="GO" id="GO:0005524">
    <property type="term" value="F:ATP binding"/>
    <property type="evidence" value="ECO:0007669"/>
    <property type="project" value="InterPro"/>
</dbReference>
<name>H9VW09_PINTA</name>
<dbReference type="GO" id="GO:0000407">
    <property type="term" value="C:phagophore assembly site"/>
    <property type="evidence" value="ECO:0007669"/>
    <property type="project" value="TreeGrafter"/>
</dbReference>